<evidence type="ECO:0000256" key="1">
    <source>
        <dbReference type="ARBA" id="ARBA00004651"/>
    </source>
</evidence>
<dbReference type="PANTHER" id="PTHR30365">
    <property type="entry name" value="CYTOCHROME D UBIQUINOL OXIDASE"/>
    <property type="match status" value="1"/>
</dbReference>
<evidence type="ECO:0000256" key="7">
    <source>
        <dbReference type="ARBA" id="ARBA00022723"/>
    </source>
</evidence>
<keyword evidence="7" id="KW-0479">Metal-binding</keyword>
<feature type="transmembrane region" description="Helical" evidence="12">
    <location>
        <begin position="127"/>
        <end position="145"/>
    </location>
</feature>
<keyword evidence="8" id="KW-0249">Electron transport</keyword>
<feature type="transmembrane region" description="Helical" evidence="12">
    <location>
        <begin position="427"/>
        <end position="449"/>
    </location>
</feature>
<organism evidence="13 14">
    <name type="scientific">Actinokineospora terrae</name>
    <dbReference type="NCBI Taxonomy" id="155974"/>
    <lineage>
        <taxon>Bacteria</taxon>
        <taxon>Bacillati</taxon>
        <taxon>Actinomycetota</taxon>
        <taxon>Actinomycetes</taxon>
        <taxon>Pseudonocardiales</taxon>
        <taxon>Pseudonocardiaceae</taxon>
        <taxon>Actinokineospora</taxon>
    </lineage>
</organism>
<dbReference type="Proteomes" id="UP000199051">
    <property type="component" value="Unassembled WGS sequence"/>
</dbReference>
<evidence type="ECO:0000256" key="2">
    <source>
        <dbReference type="ARBA" id="ARBA00009819"/>
    </source>
</evidence>
<evidence type="ECO:0000256" key="10">
    <source>
        <dbReference type="ARBA" id="ARBA00023004"/>
    </source>
</evidence>
<gene>
    <name evidence="13" type="ORF">SAMN04487818_103364</name>
</gene>
<feature type="transmembrane region" description="Helical" evidence="12">
    <location>
        <begin position="518"/>
        <end position="541"/>
    </location>
</feature>
<sequence>MDAGEAPDSNSSQYVDVLAGPQKRTVAGTTPLWLGKPNRCGWGHGRVSPHGTYVPARQDSRTCENASRGSTLFTVDVLELARWQFGITTVYHFLMVPLTIGLAVLVAGMQTAWVRTGDVKYLRMTKFWGKLLLVNFAMGVVTGIVQEFQFGMAWSEYSRFVGDVFGAPLAMEGLVAFFVESTFLGLWIFGWDRLPQRVHLACAWAFSLATVASAYFILAANSWMQHPVGVELVDGKPRLTSIWAVLTNNTALAAIPHTVAGCFAVAGAFLVGVGGWHLWRTRDDQHGDDGNRPVWRASVRYGGWVGAVAFAALAITGDLQGKLMFEQQPMKMAAAEALCHTEQPAGFSVFAIGDVSRPDCEDVKSITVPALLSFLAHNDFTSEVRGIEDLVQEYRERYGANYPVDDRLGELSGQPIDYVPNLPVTYWGFRLMIGFGALSALAAVGVLWVTRRGRIPRGKWFPRLALAGIATPFLANSFGWIFTEMGRQPFVVVPNPSGVDGVWMFTARGVSGLSTGEVWTSLITLTLVYGALAVVEVFLIARYVRGGVAGVMPPKKPDGTSDDHLAFAY</sequence>
<proteinExistence type="inferred from homology"/>
<dbReference type="GO" id="GO:0005886">
    <property type="term" value="C:plasma membrane"/>
    <property type="evidence" value="ECO:0007669"/>
    <property type="project" value="UniProtKB-SubCell"/>
</dbReference>
<dbReference type="InterPro" id="IPR002585">
    <property type="entry name" value="Cyt-d_ubiquinol_oxidase_su_1"/>
</dbReference>
<keyword evidence="5" id="KW-0349">Heme</keyword>
<reference evidence="14" key="1">
    <citation type="submission" date="2016-10" db="EMBL/GenBank/DDBJ databases">
        <authorList>
            <person name="Varghese N."/>
            <person name="Submissions S."/>
        </authorList>
    </citation>
    <scope>NUCLEOTIDE SEQUENCE [LARGE SCALE GENOMIC DNA]</scope>
    <source>
        <strain evidence="14">DSM 44260</strain>
    </source>
</reference>
<keyword evidence="14" id="KW-1185">Reference proteome</keyword>
<keyword evidence="11 12" id="KW-0472">Membrane</keyword>
<accession>A0A1H9PB31</accession>
<dbReference type="AlphaFoldDB" id="A0A1H9PB31"/>
<evidence type="ECO:0000256" key="9">
    <source>
        <dbReference type="ARBA" id="ARBA00022989"/>
    </source>
</evidence>
<evidence type="ECO:0000313" key="14">
    <source>
        <dbReference type="Proteomes" id="UP000199051"/>
    </source>
</evidence>
<dbReference type="Pfam" id="PF01654">
    <property type="entry name" value="Cyt_bd_oxida_I"/>
    <property type="match status" value="1"/>
</dbReference>
<feature type="transmembrane region" description="Helical" evidence="12">
    <location>
        <begin position="165"/>
        <end position="189"/>
    </location>
</feature>
<keyword evidence="6 12" id="KW-0812">Transmembrane</keyword>
<feature type="transmembrane region" description="Helical" evidence="12">
    <location>
        <begin position="299"/>
        <end position="317"/>
    </location>
</feature>
<name>A0A1H9PB31_9PSEU</name>
<dbReference type="GO" id="GO:0020037">
    <property type="term" value="F:heme binding"/>
    <property type="evidence" value="ECO:0007669"/>
    <property type="project" value="TreeGrafter"/>
</dbReference>
<evidence type="ECO:0000256" key="6">
    <source>
        <dbReference type="ARBA" id="ARBA00022692"/>
    </source>
</evidence>
<protein>
    <submittedName>
        <fullName evidence="13">Cytochrome d ubiquinol oxidase subunit I</fullName>
    </submittedName>
</protein>
<feature type="transmembrane region" description="Helical" evidence="12">
    <location>
        <begin position="201"/>
        <end position="224"/>
    </location>
</feature>
<evidence type="ECO:0000256" key="5">
    <source>
        <dbReference type="ARBA" id="ARBA00022617"/>
    </source>
</evidence>
<comment type="similarity">
    <text evidence="2">Belongs to the cytochrome ubiquinol oxidase subunit 1 family.</text>
</comment>
<keyword evidence="10" id="KW-0408">Iron</keyword>
<dbReference type="GO" id="GO:0070069">
    <property type="term" value="C:cytochrome complex"/>
    <property type="evidence" value="ECO:0007669"/>
    <property type="project" value="InterPro"/>
</dbReference>
<dbReference type="GO" id="GO:0016682">
    <property type="term" value="F:oxidoreductase activity, acting on diphenols and related substances as donors, oxygen as acceptor"/>
    <property type="evidence" value="ECO:0007669"/>
    <property type="project" value="TreeGrafter"/>
</dbReference>
<evidence type="ECO:0000256" key="4">
    <source>
        <dbReference type="ARBA" id="ARBA00022475"/>
    </source>
</evidence>
<evidence type="ECO:0000313" key="13">
    <source>
        <dbReference type="EMBL" id="SER45125.1"/>
    </source>
</evidence>
<keyword evidence="9 12" id="KW-1133">Transmembrane helix</keyword>
<dbReference type="PANTHER" id="PTHR30365:SF15">
    <property type="entry name" value="CYTOCHROME BD UBIQUINOL OXIDASE SUBUNIT 1"/>
    <property type="match status" value="1"/>
</dbReference>
<keyword evidence="3" id="KW-0813">Transport</keyword>
<evidence type="ECO:0000256" key="3">
    <source>
        <dbReference type="ARBA" id="ARBA00022448"/>
    </source>
</evidence>
<evidence type="ECO:0000256" key="12">
    <source>
        <dbReference type="SAM" id="Phobius"/>
    </source>
</evidence>
<keyword evidence="4" id="KW-1003">Cell membrane</keyword>
<dbReference type="GO" id="GO:0046872">
    <property type="term" value="F:metal ion binding"/>
    <property type="evidence" value="ECO:0007669"/>
    <property type="project" value="UniProtKB-KW"/>
</dbReference>
<dbReference type="EMBL" id="FOGI01000003">
    <property type="protein sequence ID" value="SER45125.1"/>
    <property type="molecule type" value="Genomic_DNA"/>
</dbReference>
<dbReference type="GO" id="GO:0019646">
    <property type="term" value="P:aerobic electron transport chain"/>
    <property type="evidence" value="ECO:0007669"/>
    <property type="project" value="InterPro"/>
</dbReference>
<feature type="transmembrane region" description="Helical" evidence="12">
    <location>
        <begin position="83"/>
        <end position="106"/>
    </location>
</feature>
<feature type="transmembrane region" description="Helical" evidence="12">
    <location>
        <begin position="461"/>
        <end position="482"/>
    </location>
</feature>
<evidence type="ECO:0000256" key="11">
    <source>
        <dbReference type="ARBA" id="ARBA00023136"/>
    </source>
</evidence>
<dbReference type="STRING" id="155974.SAMN04487818_103364"/>
<dbReference type="GO" id="GO:0009055">
    <property type="term" value="F:electron transfer activity"/>
    <property type="evidence" value="ECO:0007669"/>
    <property type="project" value="InterPro"/>
</dbReference>
<feature type="transmembrane region" description="Helical" evidence="12">
    <location>
        <begin position="258"/>
        <end position="279"/>
    </location>
</feature>
<evidence type="ECO:0000256" key="8">
    <source>
        <dbReference type="ARBA" id="ARBA00022982"/>
    </source>
</evidence>
<comment type="subcellular location">
    <subcellularLocation>
        <location evidence="1">Cell membrane</location>
        <topology evidence="1">Multi-pass membrane protein</topology>
    </subcellularLocation>
</comment>